<dbReference type="PANTHER" id="PTHR23253">
    <property type="entry name" value="EUKARYOTIC TRANSLATION INITIATION FACTOR 4 GAMMA"/>
    <property type="match status" value="1"/>
</dbReference>
<feature type="compositionally biased region" description="Pro residues" evidence="8">
    <location>
        <begin position="635"/>
        <end position="644"/>
    </location>
</feature>
<dbReference type="InterPro" id="IPR003307">
    <property type="entry name" value="W2_domain"/>
</dbReference>
<dbReference type="CDD" id="cd11559">
    <property type="entry name" value="W2_eIF4G1_like"/>
    <property type="match status" value="1"/>
</dbReference>
<evidence type="ECO:0000256" key="6">
    <source>
        <dbReference type="ARBA" id="ARBA00022917"/>
    </source>
</evidence>
<feature type="compositionally biased region" description="Polar residues" evidence="8">
    <location>
        <begin position="349"/>
        <end position="373"/>
    </location>
</feature>
<comment type="similarity">
    <text evidence="1">Belongs to the eukaryotic initiation factor 4G family.</text>
</comment>
<feature type="domain" description="MI" evidence="10">
    <location>
        <begin position="1331"/>
        <end position="1453"/>
    </location>
</feature>
<comment type="caution">
    <text evidence="11">The sequence shown here is derived from an EMBL/GenBank/DDBJ whole genome shotgun (WGS) entry which is preliminary data.</text>
</comment>
<evidence type="ECO:0000256" key="5">
    <source>
        <dbReference type="ARBA" id="ARBA00022884"/>
    </source>
</evidence>
<reference evidence="11 12" key="1">
    <citation type="submission" date="2020-02" db="EMBL/GenBank/DDBJ databases">
        <title>A chromosome-scale genome assembly of the black bullhead catfish (Ameiurus melas).</title>
        <authorList>
            <person name="Wen M."/>
            <person name="Zham M."/>
            <person name="Cabau C."/>
            <person name="Klopp C."/>
            <person name="Donnadieu C."/>
            <person name="Roques C."/>
            <person name="Bouchez O."/>
            <person name="Lampietro C."/>
            <person name="Jouanno E."/>
            <person name="Herpin A."/>
            <person name="Louis A."/>
            <person name="Berthelot C."/>
            <person name="Parey E."/>
            <person name="Roest-Crollius H."/>
            <person name="Braasch I."/>
            <person name="Postlethwait J."/>
            <person name="Robinson-Rechavi M."/>
            <person name="Echchiki A."/>
            <person name="Begum T."/>
            <person name="Montfort J."/>
            <person name="Schartl M."/>
            <person name="Bobe J."/>
            <person name="Guiguen Y."/>
        </authorList>
    </citation>
    <scope>NUCLEOTIDE SEQUENCE [LARGE SCALE GENOMIC DNA]</scope>
    <source>
        <strain evidence="11">M_S1</strain>
        <tissue evidence="11">Blood</tissue>
    </source>
</reference>
<protein>
    <recommendedName>
        <fullName evidence="13">Eukaryotic translation initiation factor 4 gamma 1</fullName>
    </recommendedName>
</protein>
<feature type="compositionally biased region" description="Pro residues" evidence="8">
    <location>
        <begin position="310"/>
        <end position="329"/>
    </location>
</feature>
<feature type="compositionally biased region" description="Polar residues" evidence="8">
    <location>
        <begin position="280"/>
        <end position="292"/>
    </location>
</feature>
<keyword evidence="5" id="KW-0694">RNA-binding</keyword>
<feature type="region of interest" description="Disordered" evidence="8">
    <location>
        <begin position="588"/>
        <end position="695"/>
    </location>
</feature>
<dbReference type="Pfam" id="PF02854">
    <property type="entry name" value="MIF4G"/>
    <property type="match status" value="1"/>
</dbReference>
<feature type="region of interest" description="Disordered" evidence="8">
    <location>
        <begin position="771"/>
        <end position="803"/>
    </location>
</feature>
<evidence type="ECO:0000256" key="3">
    <source>
        <dbReference type="ARBA" id="ARBA00022553"/>
    </source>
</evidence>
<dbReference type="Proteomes" id="UP000593565">
    <property type="component" value="Unassembled WGS sequence"/>
</dbReference>
<keyword evidence="3" id="KW-0597">Phosphoprotein</keyword>
<feature type="region of interest" description="Disordered" evidence="8">
    <location>
        <begin position="160"/>
        <end position="377"/>
    </location>
</feature>
<feature type="compositionally biased region" description="Polar residues" evidence="8">
    <location>
        <begin position="1204"/>
        <end position="1223"/>
    </location>
</feature>
<feature type="domain" description="W2" evidence="9">
    <location>
        <begin position="1525"/>
        <end position="1691"/>
    </location>
</feature>
<feature type="compositionally biased region" description="Basic and acidic residues" evidence="8">
    <location>
        <begin position="1266"/>
        <end position="1314"/>
    </location>
</feature>
<evidence type="ECO:0000313" key="11">
    <source>
        <dbReference type="EMBL" id="KAF4085730.1"/>
    </source>
</evidence>
<organism evidence="11 12">
    <name type="scientific">Ameiurus melas</name>
    <name type="common">Black bullhead</name>
    <name type="synonym">Silurus melas</name>
    <dbReference type="NCBI Taxonomy" id="219545"/>
    <lineage>
        <taxon>Eukaryota</taxon>
        <taxon>Metazoa</taxon>
        <taxon>Chordata</taxon>
        <taxon>Craniata</taxon>
        <taxon>Vertebrata</taxon>
        <taxon>Euteleostomi</taxon>
        <taxon>Actinopterygii</taxon>
        <taxon>Neopterygii</taxon>
        <taxon>Teleostei</taxon>
        <taxon>Ostariophysi</taxon>
        <taxon>Siluriformes</taxon>
        <taxon>Ictaluridae</taxon>
        <taxon>Ameiurus</taxon>
    </lineage>
</organism>
<feature type="compositionally biased region" description="Basic and acidic residues" evidence="8">
    <location>
        <begin position="216"/>
        <end position="231"/>
    </location>
</feature>
<dbReference type="GO" id="GO:0016281">
    <property type="term" value="C:eukaryotic translation initiation factor 4F complex"/>
    <property type="evidence" value="ECO:0007669"/>
    <property type="project" value="TreeGrafter"/>
</dbReference>
<evidence type="ECO:0000259" key="10">
    <source>
        <dbReference type="PROSITE" id="PS51366"/>
    </source>
</evidence>
<evidence type="ECO:0000256" key="4">
    <source>
        <dbReference type="ARBA" id="ARBA00022845"/>
    </source>
</evidence>
<proteinExistence type="inferred from homology"/>
<dbReference type="FunFam" id="1.25.40.180:FF:000003">
    <property type="entry name" value="Putative eukaryotic translation initiation factor 4 gamma 1"/>
    <property type="match status" value="1"/>
</dbReference>
<dbReference type="Gene3D" id="1.25.40.180">
    <property type="match status" value="3"/>
</dbReference>
<dbReference type="EMBL" id="JAAGNN010000008">
    <property type="protein sequence ID" value="KAF4085730.1"/>
    <property type="molecule type" value="Genomic_DNA"/>
</dbReference>
<feature type="compositionally biased region" description="Basic and acidic residues" evidence="8">
    <location>
        <begin position="1234"/>
        <end position="1258"/>
    </location>
</feature>
<feature type="compositionally biased region" description="Gly residues" evidence="8">
    <location>
        <begin position="1180"/>
        <end position="1197"/>
    </location>
</feature>
<dbReference type="GO" id="GO:0006417">
    <property type="term" value="P:regulation of translation"/>
    <property type="evidence" value="ECO:0007669"/>
    <property type="project" value="UniProtKB-KW"/>
</dbReference>
<dbReference type="Pfam" id="PF02020">
    <property type="entry name" value="W2"/>
    <property type="match status" value="1"/>
</dbReference>
<feature type="compositionally biased region" description="Pro residues" evidence="8">
    <location>
        <begin position="1"/>
        <end position="17"/>
    </location>
</feature>
<dbReference type="GO" id="GO:0003729">
    <property type="term" value="F:mRNA binding"/>
    <property type="evidence" value="ECO:0007669"/>
    <property type="project" value="TreeGrafter"/>
</dbReference>
<dbReference type="InterPro" id="IPR003890">
    <property type="entry name" value="MIF4G-like_typ-3"/>
</dbReference>
<keyword evidence="7" id="KW-0175">Coiled coil</keyword>
<dbReference type="FunFam" id="1.25.40.180:FF:000002">
    <property type="entry name" value="Eukaryotic translation initiation factor 4 gamma, 3, putative"/>
    <property type="match status" value="1"/>
</dbReference>
<feature type="compositionally biased region" description="Basic and acidic residues" evidence="8">
    <location>
        <begin position="619"/>
        <end position="634"/>
    </location>
</feature>
<evidence type="ECO:0000259" key="9">
    <source>
        <dbReference type="PROSITE" id="PS51363"/>
    </source>
</evidence>
<keyword evidence="2" id="KW-0396">Initiation factor</keyword>
<evidence type="ECO:0000313" key="12">
    <source>
        <dbReference type="Proteomes" id="UP000593565"/>
    </source>
</evidence>
<evidence type="ECO:0008006" key="13">
    <source>
        <dbReference type="Google" id="ProtNLM"/>
    </source>
</evidence>
<dbReference type="InterPro" id="IPR016024">
    <property type="entry name" value="ARM-type_fold"/>
</dbReference>
<feature type="region of interest" description="Disordered" evidence="8">
    <location>
        <begin position="1"/>
        <end position="57"/>
    </location>
</feature>
<feature type="coiled-coil region" evidence="7">
    <location>
        <begin position="947"/>
        <end position="977"/>
    </location>
</feature>
<sequence length="1691" mass="185772">MNKVPVPPSSSPLPAPSPNLTQPHFSPTPPPSMVFATPTPPPMNPMAPTRQPYYPVRPALPTNAARVQASSTPRPIPPPHGTHTPHVFQPGSQMMMIPSQTISFPNSQGPAYYIPGQYRPSYVSPQQYQVAGSPNFYPGSSPAEYAGAYYPAQPQFTPPVAPAPVLMNPAPQQQQAPPPPQHAAPTKRERKQYCKPTPPPPHTAHSVLASLLANAAEHDEGEGRKRNDRAGRRTGAKRIRIRDPNQGGRDITEEIMSGGRSASTPTPPQSALPMSEGGAVTQSNGEKATPSVTAARADDRVQPVVSLEFPVPPGESPIPDAPPTPPPTSPISDTVDALPPAMEEATQPKDANQQEPRSSSGEVPSNINGSTENGVGPAAVSIHLPVLGVEPALESPIAQPEELQLVNGLTADANRDVSPLAEPDVNKEAPPVTEECSTWTTKTAPPVVKETLAQVICKTAPLPAVKESCVLSVKETPAFKLTPTPVVAEISTPVVTETLSGVAKDTTSSAVKVIPAPVAKVTPAAAILETPVVKEVPSPVATLTNKPVVKETVVGEPCPVAMEASEPIVKETPSPPAPVCVAAKAAPAPERVDTPPPATMAPESTMQAVSVPKKRRKLKDLNKKETGDVLDAFKEPPPPKPEAMPPVKTEQAEPAPVAPPPAEEVEETWEEKEDKLDAENIQPPTSPAPATPTEQKYQYKEEQWKPLNPEEKKIYDREFLLRCQFISASMHKPEGLPHISDVVLDKVNKTPLRQLDLSRMNCGPDFTPSFANLGRQPVGGRGVAVGLPSPRRSGQSGSRREPRKIVLSGVSLNDDIQLNKAEKAWRRGGGADSDDPESVKTRELLRRVRGVLNKLTPQMFQPLMKQITEMTIDTEERLKGVIDLVFEKAISEPNFSVAYANMCRCLMGLKVPITDKLGVTVNFRKLLLNHCQKEFEKDKDDDVTFEKKQKELDAATDEELRQRLKEELEEAKNVARRRSLGNIKFIGELFKLKMLTENIMHDCVVKLLKNHDEESLECLCRLLSTIGKDLDFEKARPRMDQYFNQMGKIIKERKTSSRIRFMLQDVIDLRRNNWVPRRGDQGPKTIEQIHKDAEMEAQREQIKVQQQLLFKKEGRGGGGGGVILGPRGVGPASHRGNPPPDDGWNTVPISTKNRPIDPSRLSKITKPGALDFNNQLLAPGGKGTWGSWGRGSSGGSGTKPSDGAQDSSRPSTLNRFSALQQPPSSSSSSSSNMDTDRRVPQRSGSSRERGDRSSDRNRPAISKRSFSREKDEREKRPTEMVRRVASMTDERARERERERERERAPSKDSVKREPVSTPPSAPSTPALSPEELEKKATAIIEEYLHINDMKEALQCVSELNSASLLDVFVRTGIESTLERSTIAREHMGLLLHQLVKAGTLSAQQYYKGLMEVLEVAEDMAIDVPHIWVYLAELITPILHEGGIPMGPLFREVSKPLVPIGQAGALLAHILTLLCKGMSHKKVGAMWREAGLSWKDFLSEDEDVNKFVTEKGVDYTLGEECVKVSSSRKSLSMEEISKQLGQLLLDKSDNNRIYNWVEGNLDEQQASSNTFVRALMTSVCQAAIIYETPYKVDSKEISQRAKLLQRYIKDEQKELQALYALQSLMVQMEQPPNLLRMFFDVLYDEDIIKEDGFYKWESSKDPVEQKGKGVALKSVTAFFTWLREAEDESDHS</sequence>
<keyword evidence="4" id="KW-0810">Translation regulation</keyword>
<dbReference type="SUPFAM" id="SSF48371">
    <property type="entry name" value="ARM repeat"/>
    <property type="match status" value="3"/>
</dbReference>
<dbReference type="GO" id="GO:0003743">
    <property type="term" value="F:translation initiation factor activity"/>
    <property type="evidence" value="ECO:0007669"/>
    <property type="project" value="UniProtKB-KW"/>
</dbReference>
<evidence type="ECO:0000256" key="1">
    <source>
        <dbReference type="ARBA" id="ARBA00005775"/>
    </source>
</evidence>
<gene>
    <name evidence="11" type="ORF">AMELA_G00098280</name>
</gene>
<evidence type="ECO:0000256" key="8">
    <source>
        <dbReference type="SAM" id="MobiDB-lite"/>
    </source>
</evidence>
<dbReference type="InterPro" id="IPR003891">
    <property type="entry name" value="Initiation_fac_eIF4g_MI"/>
</dbReference>
<feature type="compositionally biased region" description="Low complexity" evidence="8">
    <location>
        <begin position="786"/>
        <end position="797"/>
    </location>
</feature>
<evidence type="ECO:0000256" key="7">
    <source>
        <dbReference type="SAM" id="Coils"/>
    </source>
</evidence>
<dbReference type="SMART" id="SM00543">
    <property type="entry name" value="MIF4G"/>
    <property type="match status" value="1"/>
</dbReference>
<dbReference type="FunFam" id="1.25.40.180:FF:000001">
    <property type="entry name" value="Eukaryotic translation initiation factor 4 gamma, 3, putative"/>
    <property type="match status" value="1"/>
</dbReference>
<keyword evidence="12" id="KW-1185">Reference proteome</keyword>
<feature type="region of interest" description="Disordered" evidence="8">
    <location>
        <begin position="1112"/>
        <end position="1331"/>
    </location>
</feature>
<evidence type="ECO:0000256" key="2">
    <source>
        <dbReference type="ARBA" id="ARBA00022540"/>
    </source>
</evidence>
<dbReference type="SMART" id="SM00515">
    <property type="entry name" value="eIF5C"/>
    <property type="match status" value="1"/>
</dbReference>
<dbReference type="Pfam" id="PF02847">
    <property type="entry name" value="MA3"/>
    <property type="match status" value="1"/>
</dbReference>
<dbReference type="SMART" id="SM00544">
    <property type="entry name" value="MA3"/>
    <property type="match status" value="1"/>
</dbReference>
<accession>A0A7J6ASF7</accession>
<name>A0A7J6ASF7_AMEME</name>
<keyword evidence="6" id="KW-0648">Protein biosynthesis</keyword>
<feature type="compositionally biased region" description="Pro residues" evidence="8">
    <location>
        <begin position="26"/>
        <end position="45"/>
    </location>
</feature>
<dbReference type="PROSITE" id="PS51363">
    <property type="entry name" value="W2"/>
    <property type="match status" value="1"/>
</dbReference>
<dbReference type="PANTHER" id="PTHR23253:SF10">
    <property type="entry name" value="EUKARYOTIC TRANSLATION INITIATION FACTOR 4 GAMMA 1"/>
    <property type="match status" value="1"/>
</dbReference>
<dbReference type="PROSITE" id="PS51366">
    <property type="entry name" value="MI"/>
    <property type="match status" value="1"/>
</dbReference>